<dbReference type="Pfam" id="PF04061">
    <property type="entry name" value="ORMDL"/>
    <property type="match status" value="1"/>
</dbReference>
<keyword evidence="5 6" id="KW-0472">Membrane</keyword>
<sequence>MQPGTSGGPENPNAVYFNSRGMWITYIIIVAILHYVLLSLPFLSVAMAWTLTHTLHNIIMLVILHIEKGTPFETTDQGKSRYFTVWEQMDYGEQFSASKKFLTITPVVLFILASFYTKYDRTHFFINIISLLTVLVPKLPMLHGVRIFGINKY</sequence>
<dbReference type="OrthoDB" id="1932233at2759"/>
<keyword evidence="8" id="KW-1185">Reference proteome</keyword>
<organism evidence="7 8">
    <name type="scientific">Dimorphilus gyrociliatus</name>
    <dbReference type="NCBI Taxonomy" id="2664684"/>
    <lineage>
        <taxon>Eukaryota</taxon>
        <taxon>Metazoa</taxon>
        <taxon>Spiralia</taxon>
        <taxon>Lophotrochozoa</taxon>
        <taxon>Annelida</taxon>
        <taxon>Polychaeta</taxon>
        <taxon>Polychaeta incertae sedis</taxon>
        <taxon>Dinophilidae</taxon>
        <taxon>Dimorphilus</taxon>
    </lineage>
</organism>
<dbReference type="PANTHER" id="PTHR12665">
    <property type="entry name" value="ORMDL PROTEINS"/>
    <property type="match status" value="1"/>
</dbReference>
<gene>
    <name evidence="7" type="ORF">DGYR_LOCUS5815</name>
</gene>
<keyword evidence="3 6" id="KW-0812">Transmembrane</keyword>
<dbReference type="InterPro" id="IPR007203">
    <property type="entry name" value="ORMDL"/>
</dbReference>
<evidence type="ECO:0000256" key="6">
    <source>
        <dbReference type="SAM" id="Phobius"/>
    </source>
</evidence>
<feature type="transmembrane region" description="Helical" evidence="6">
    <location>
        <begin position="125"/>
        <end position="145"/>
    </location>
</feature>
<name>A0A7I8VP77_9ANNE</name>
<proteinExistence type="inferred from homology"/>
<accession>A0A7I8VP77</accession>
<keyword evidence="4 6" id="KW-1133">Transmembrane helix</keyword>
<evidence type="ECO:0000256" key="1">
    <source>
        <dbReference type="ARBA" id="ARBA00004141"/>
    </source>
</evidence>
<evidence type="ECO:0000313" key="8">
    <source>
        <dbReference type="Proteomes" id="UP000549394"/>
    </source>
</evidence>
<comment type="subcellular location">
    <subcellularLocation>
        <location evidence="1">Membrane</location>
        <topology evidence="1">Multi-pass membrane protein</topology>
    </subcellularLocation>
</comment>
<comment type="caution">
    <text evidence="7">The sequence shown here is derived from an EMBL/GenBank/DDBJ whole genome shotgun (WGS) entry which is preliminary data.</text>
</comment>
<dbReference type="AlphaFoldDB" id="A0A7I8VP77"/>
<dbReference type="GO" id="GO:0005789">
    <property type="term" value="C:endoplasmic reticulum membrane"/>
    <property type="evidence" value="ECO:0007669"/>
    <property type="project" value="InterPro"/>
</dbReference>
<evidence type="ECO:0000256" key="4">
    <source>
        <dbReference type="ARBA" id="ARBA00022989"/>
    </source>
</evidence>
<dbReference type="GO" id="GO:2000303">
    <property type="term" value="P:regulation of ceramide biosynthetic process"/>
    <property type="evidence" value="ECO:0007669"/>
    <property type="project" value="UniProtKB-ARBA"/>
</dbReference>
<dbReference type="PIRSF" id="PIRSF018147">
    <property type="entry name" value="ORMDL"/>
    <property type="match status" value="1"/>
</dbReference>
<evidence type="ECO:0000256" key="3">
    <source>
        <dbReference type="ARBA" id="ARBA00022692"/>
    </source>
</evidence>
<dbReference type="EMBL" id="CAJFCJ010000007">
    <property type="protein sequence ID" value="CAD5117269.1"/>
    <property type="molecule type" value="Genomic_DNA"/>
</dbReference>
<dbReference type="Proteomes" id="UP000549394">
    <property type="component" value="Unassembled WGS sequence"/>
</dbReference>
<reference evidence="7 8" key="1">
    <citation type="submission" date="2020-08" db="EMBL/GenBank/DDBJ databases">
        <authorList>
            <person name="Hejnol A."/>
        </authorList>
    </citation>
    <scope>NUCLEOTIDE SEQUENCE [LARGE SCALE GENOMIC DNA]</scope>
</reference>
<evidence type="ECO:0000256" key="2">
    <source>
        <dbReference type="ARBA" id="ARBA00007649"/>
    </source>
</evidence>
<comment type="similarity">
    <text evidence="2">Belongs to the ORM family.</text>
</comment>
<feature type="transmembrane region" description="Helical" evidence="6">
    <location>
        <begin position="23"/>
        <end position="51"/>
    </location>
</feature>
<evidence type="ECO:0000313" key="7">
    <source>
        <dbReference type="EMBL" id="CAD5117269.1"/>
    </source>
</evidence>
<protein>
    <submittedName>
        <fullName evidence="7">DgyrCDS6058</fullName>
    </submittedName>
</protein>
<evidence type="ECO:0000256" key="5">
    <source>
        <dbReference type="ARBA" id="ARBA00023136"/>
    </source>
</evidence>